<dbReference type="Gene3D" id="1.10.510.10">
    <property type="entry name" value="Transferase(Phosphotransferase) domain 1"/>
    <property type="match status" value="1"/>
</dbReference>
<dbReference type="Pfam" id="PF07714">
    <property type="entry name" value="PK_Tyr_Ser-Thr"/>
    <property type="match status" value="1"/>
</dbReference>
<dbReference type="InterPro" id="IPR000719">
    <property type="entry name" value="Prot_kinase_dom"/>
</dbReference>
<comment type="subcellular location">
    <subcellularLocation>
        <location evidence="1">Membrane</location>
        <topology evidence="1">Single-pass type I membrane protein</topology>
    </subcellularLocation>
</comment>
<feature type="binding site" evidence="2">
    <location>
        <position position="123"/>
    </location>
    <ligand>
        <name>ATP</name>
        <dbReference type="ChEBI" id="CHEBI:30616"/>
    </ligand>
</feature>
<keyword evidence="6" id="KW-1185">Reference proteome</keyword>
<evidence type="ECO:0000313" key="6">
    <source>
        <dbReference type="Proteomes" id="UP001187192"/>
    </source>
</evidence>
<dbReference type="InterPro" id="IPR051824">
    <property type="entry name" value="LRR_Rcpt-Like_S/T_Kinase"/>
</dbReference>
<sequence>MNFSEYFKDGFVIGYVVSAGFVTASLMSYYYLIWLNLKLKQRRNRAKVCPLRNHIQRKKTHVHDQVSKLSLEISELQRWVTQMSYEEISRATNSFSKDNIIGLGRMGTTYKAILQNGYLLAVKRLHGSQQHLEKRFICEVKSIGRLRHNNLVPLLGFCIERRERILVYKYMPSGNLYDWLHPKEEKAIAMTMEWDLRLKIAVGVARGLAWLHHHRSFRLAHLDITSSSILLEHNFEPKMSNFSRAILMNQNDPDSSGSWELGFIKSDVHSFGIVLLELITLKERSQMTASSSGTTDEKSLVEWITHLLSGISDNSIVKSLREQALEYDILKVLKIARNCVQPDCDQRPSMLHVYKKLRAVGERYGHHLTYDFGMSKPPEIVTPNAQHTTTTLEIVEIQ</sequence>
<dbReference type="SUPFAM" id="SSF56112">
    <property type="entry name" value="Protein kinase-like (PK-like)"/>
    <property type="match status" value="1"/>
</dbReference>
<dbReference type="PANTHER" id="PTHR48006:SF88">
    <property type="entry name" value="LRR RECEPTOR-LIKE KINASE FAMILY PROTEIN"/>
    <property type="match status" value="1"/>
</dbReference>
<evidence type="ECO:0000259" key="4">
    <source>
        <dbReference type="PROSITE" id="PS50011"/>
    </source>
</evidence>
<keyword evidence="2" id="KW-0547">Nucleotide-binding</keyword>
<evidence type="ECO:0000256" key="3">
    <source>
        <dbReference type="SAM" id="Phobius"/>
    </source>
</evidence>
<protein>
    <recommendedName>
        <fullName evidence="4">Protein kinase domain-containing protein</fullName>
    </recommendedName>
</protein>
<dbReference type="PANTHER" id="PTHR48006">
    <property type="entry name" value="LEUCINE-RICH REPEAT-CONTAINING PROTEIN DDB_G0281931-RELATED"/>
    <property type="match status" value="1"/>
</dbReference>
<evidence type="ECO:0000256" key="1">
    <source>
        <dbReference type="ARBA" id="ARBA00004479"/>
    </source>
</evidence>
<dbReference type="InterPro" id="IPR001245">
    <property type="entry name" value="Ser-Thr/Tyr_kinase_cat_dom"/>
</dbReference>
<gene>
    <name evidence="5" type="ORF">TIFTF001_005763</name>
</gene>
<dbReference type="EMBL" id="BTGU01000006">
    <property type="protein sequence ID" value="GMN36135.1"/>
    <property type="molecule type" value="Genomic_DNA"/>
</dbReference>
<dbReference type="AlphaFoldDB" id="A0AA87ZPL9"/>
<name>A0AA87ZPL9_FICCA</name>
<dbReference type="Gene3D" id="3.30.200.20">
    <property type="entry name" value="Phosphorylase Kinase, domain 1"/>
    <property type="match status" value="1"/>
</dbReference>
<keyword evidence="2" id="KW-0067">ATP-binding</keyword>
<keyword evidence="3" id="KW-0812">Transmembrane</keyword>
<dbReference type="GO" id="GO:0016020">
    <property type="term" value="C:membrane"/>
    <property type="evidence" value="ECO:0007669"/>
    <property type="project" value="UniProtKB-SubCell"/>
</dbReference>
<dbReference type="InterPro" id="IPR011009">
    <property type="entry name" value="Kinase-like_dom_sf"/>
</dbReference>
<accession>A0AA87ZPL9</accession>
<evidence type="ECO:0000256" key="2">
    <source>
        <dbReference type="PROSITE-ProRule" id="PRU10141"/>
    </source>
</evidence>
<dbReference type="InterPro" id="IPR017441">
    <property type="entry name" value="Protein_kinase_ATP_BS"/>
</dbReference>
<reference evidence="5" key="1">
    <citation type="submission" date="2023-07" db="EMBL/GenBank/DDBJ databases">
        <title>draft genome sequence of fig (Ficus carica).</title>
        <authorList>
            <person name="Takahashi T."/>
            <person name="Nishimura K."/>
        </authorList>
    </citation>
    <scope>NUCLEOTIDE SEQUENCE</scope>
</reference>
<dbReference type="Proteomes" id="UP001187192">
    <property type="component" value="Unassembled WGS sequence"/>
</dbReference>
<comment type="caution">
    <text evidence="5">The sequence shown here is derived from an EMBL/GenBank/DDBJ whole genome shotgun (WGS) entry which is preliminary data.</text>
</comment>
<feature type="transmembrane region" description="Helical" evidence="3">
    <location>
        <begin position="12"/>
        <end position="37"/>
    </location>
</feature>
<dbReference type="GO" id="GO:0005524">
    <property type="term" value="F:ATP binding"/>
    <property type="evidence" value="ECO:0007669"/>
    <property type="project" value="UniProtKB-UniRule"/>
</dbReference>
<proteinExistence type="predicted"/>
<dbReference type="PROSITE" id="PS00107">
    <property type="entry name" value="PROTEIN_KINASE_ATP"/>
    <property type="match status" value="1"/>
</dbReference>
<organism evidence="5 6">
    <name type="scientific">Ficus carica</name>
    <name type="common">Common fig</name>
    <dbReference type="NCBI Taxonomy" id="3494"/>
    <lineage>
        <taxon>Eukaryota</taxon>
        <taxon>Viridiplantae</taxon>
        <taxon>Streptophyta</taxon>
        <taxon>Embryophyta</taxon>
        <taxon>Tracheophyta</taxon>
        <taxon>Spermatophyta</taxon>
        <taxon>Magnoliopsida</taxon>
        <taxon>eudicotyledons</taxon>
        <taxon>Gunneridae</taxon>
        <taxon>Pentapetalae</taxon>
        <taxon>rosids</taxon>
        <taxon>fabids</taxon>
        <taxon>Rosales</taxon>
        <taxon>Moraceae</taxon>
        <taxon>Ficeae</taxon>
        <taxon>Ficus</taxon>
    </lineage>
</organism>
<dbReference type="GO" id="GO:0004672">
    <property type="term" value="F:protein kinase activity"/>
    <property type="evidence" value="ECO:0007669"/>
    <property type="project" value="InterPro"/>
</dbReference>
<feature type="domain" description="Protein kinase" evidence="4">
    <location>
        <begin position="95"/>
        <end position="370"/>
    </location>
</feature>
<dbReference type="PROSITE" id="PS50011">
    <property type="entry name" value="PROTEIN_KINASE_DOM"/>
    <property type="match status" value="1"/>
</dbReference>
<evidence type="ECO:0000313" key="5">
    <source>
        <dbReference type="EMBL" id="GMN36135.1"/>
    </source>
</evidence>
<keyword evidence="3" id="KW-1133">Transmembrane helix</keyword>
<keyword evidence="3" id="KW-0472">Membrane</keyword>